<proteinExistence type="predicted"/>
<organism evidence="1 2">
    <name type="scientific">Staurois parvus</name>
    <dbReference type="NCBI Taxonomy" id="386267"/>
    <lineage>
        <taxon>Eukaryota</taxon>
        <taxon>Metazoa</taxon>
        <taxon>Chordata</taxon>
        <taxon>Craniata</taxon>
        <taxon>Vertebrata</taxon>
        <taxon>Euteleostomi</taxon>
        <taxon>Amphibia</taxon>
        <taxon>Batrachia</taxon>
        <taxon>Anura</taxon>
        <taxon>Neobatrachia</taxon>
        <taxon>Ranoidea</taxon>
        <taxon>Ranidae</taxon>
        <taxon>Staurois</taxon>
    </lineage>
</organism>
<keyword evidence="2" id="KW-1185">Reference proteome</keyword>
<dbReference type="Proteomes" id="UP001162483">
    <property type="component" value="Unassembled WGS sequence"/>
</dbReference>
<sequence length="82" mass="9120">MVCLVESPRCLSADGAVHMQLMKESAWTHLVLHMLRNASHFDDVRCHILPLVPTGLPSPLPIWNSSNIHELPHHAPVNPFVG</sequence>
<dbReference type="EMBL" id="CATNWA010016312">
    <property type="protein sequence ID" value="CAI9591659.1"/>
    <property type="molecule type" value="Genomic_DNA"/>
</dbReference>
<name>A0ABN9F3L4_9NEOB</name>
<gene>
    <name evidence="1" type="ORF">SPARVUS_LOCUS11246355</name>
</gene>
<evidence type="ECO:0000313" key="1">
    <source>
        <dbReference type="EMBL" id="CAI9591659.1"/>
    </source>
</evidence>
<comment type="caution">
    <text evidence="1">The sequence shown here is derived from an EMBL/GenBank/DDBJ whole genome shotgun (WGS) entry which is preliminary data.</text>
</comment>
<evidence type="ECO:0000313" key="2">
    <source>
        <dbReference type="Proteomes" id="UP001162483"/>
    </source>
</evidence>
<accession>A0ABN9F3L4</accession>
<reference evidence="1" key="1">
    <citation type="submission" date="2023-05" db="EMBL/GenBank/DDBJ databases">
        <authorList>
            <person name="Stuckert A."/>
        </authorList>
    </citation>
    <scope>NUCLEOTIDE SEQUENCE</scope>
</reference>
<protein>
    <submittedName>
        <fullName evidence="1">Uncharacterized protein</fullName>
    </submittedName>
</protein>
<feature type="non-terminal residue" evidence="1">
    <location>
        <position position="82"/>
    </location>
</feature>